<evidence type="ECO:0000313" key="2">
    <source>
        <dbReference type="Proteomes" id="UP000186940"/>
    </source>
</evidence>
<dbReference type="AlphaFoldDB" id="A0A1F2P7H9"/>
<accession>A0A1F2P7H9</accession>
<name>A0A1F2P7H9_9EURY</name>
<evidence type="ECO:0000313" key="1">
    <source>
        <dbReference type="EMBL" id="OFV67260.1"/>
    </source>
</evidence>
<sequence length="35" mass="3733">MGFLQGGLLEKAYRERGWVRVRGRDGVEGGVGLGG</sequence>
<organism evidence="1 2">
    <name type="scientific">Candidatus Syntropharchaeum caldarium</name>
    <dbReference type="NCBI Taxonomy" id="1838285"/>
    <lineage>
        <taxon>Archaea</taxon>
        <taxon>Methanobacteriati</taxon>
        <taxon>Methanobacteriota</taxon>
        <taxon>Stenosarchaea group</taxon>
        <taxon>Methanomicrobia</taxon>
        <taxon>Methanosarcinales</taxon>
        <taxon>ANME-2 cluster</taxon>
        <taxon>Candidatus Syntropharchaeum</taxon>
    </lineage>
</organism>
<comment type="caution">
    <text evidence="1">The sequence shown here is derived from an EMBL/GenBank/DDBJ whole genome shotgun (WGS) entry which is preliminary data.</text>
</comment>
<dbReference type="STRING" id="1838285.SCAL_001529"/>
<gene>
    <name evidence="1" type="ORF">SCAL_001529</name>
</gene>
<dbReference type="Proteomes" id="UP000186940">
    <property type="component" value="Unassembled WGS sequence"/>
</dbReference>
<proteinExistence type="predicted"/>
<protein>
    <submittedName>
        <fullName evidence="1">Uncharacterized protein</fullName>
    </submittedName>
</protein>
<reference evidence="1" key="1">
    <citation type="submission" date="2016-05" db="EMBL/GenBank/DDBJ databases">
        <title>Microbial consortia oxidize butane by reversing methanogenesis.</title>
        <authorList>
            <person name="Laso-Perez R."/>
            <person name="Richter M."/>
            <person name="Wegener G."/>
            <person name="Musat F."/>
        </authorList>
    </citation>
    <scope>NUCLEOTIDE SEQUENCE [LARGE SCALE GENOMIC DNA]</scope>
    <source>
        <strain evidence="1">BOX2</strain>
    </source>
</reference>
<dbReference type="EMBL" id="LYOS01000005">
    <property type="protein sequence ID" value="OFV67260.1"/>
    <property type="molecule type" value="Genomic_DNA"/>
</dbReference>
<keyword evidence="2" id="KW-1185">Reference proteome</keyword>